<evidence type="ECO:0000313" key="1">
    <source>
        <dbReference type="EMBL" id="KGF04774.1"/>
    </source>
</evidence>
<comment type="caution">
    <text evidence="1">The sequence shown here is derived from an EMBL/GenBank/DDBJ whole genome shotgun (WGS) entry which is preliminary data.</text>
</comment>
<evidence type="ECO:0000313" key="2">
    <source>
        <dbReference type="Proteomes" id="UP000029579"/>
    </source>
</evidence>
<dbReference type="Proteomes" id="UP000029579">
    <property type="component" value="Unassembled WGS sequence"/>
</dbReference>
<sequence>MDRLKELKEAREAVDQVIVRIDAGIKQLESASSWGILDILGGGLISSLVKRNKIGEANRSLEEISSSLKSLNKELSDVDISLPDTIPDSFSDELFDMVFDNIFTDIRVQGEIKENLVALKELRYAIVGLGEKLEKEIRELEAKN</sequence>
<name>A0A095Z8K6_9FIRM</name>
<dbReference type="OrthoDB" id="3540923at2"/>
<dbReference type="eggNOG" id="COG3064">
    <property type="taxonomic scope" value="Bacteria"/>
</dbReference>
<protein>
    <submittedName>
        <fullName evidence="1">Uncharacterized protein</fullName>
    </submittedName>
</protein>
<dbReference type="RefSeq" id="WP_037326860.1">
    <property type="nucleotide sequence ID" value="NZ_JRMW01000025.1"/>
</dbReference>
<dbReference type="EMBL" id="JRMW01000025">
    <property type="protein sequence ID" value="KGF04774.1"/>
    <property type="molecule type" value="Genomic_DNA"/>
</dbReference>
<dbReference type="AlphaFoldDB" id="A0A095Z8K6"/>
<reference evidence="1 2" key="1">
    <citation type="submission" date="2014-07" db="EMBL/GenBank/DDBJ databases">
        <authorList>
            <person name="McCorrison J."/>
            <person name="Sanka R."/>
            <person name="Torralba M."/>
            <person name="Gillis M."/>
            <person name="Haft D.H."/>
            <person name="Methe B."/>
            <person name="Sutton G."/>
            <person name="Nelson K.E."/>
        </authorList>
    </citation>
    <scope>NUCLEOTIDE SEQUENCE [LARGE SCALE GENOMIC DNA]</scope>
    <source>
        <strain evidence="1 2">S7-1-13</strain>
    </source>
</reference>
<gene>
    <name evidence="1" type="ORF">HMPREF1630_02925</name>
</gene>
<proteinExistence type="predicted"/>
<organism evidence="1 2">
    <name type="scientific">Anaerococcus lactolyticus S7-1-13</name>
    <dbReference type="NCBI Taxonomy" id="1284686"/>
    <lineage>
        <taxon>Bacteria</taxon>
        <taxon>Bacillati</taxon>
        <taxon>Bacillota</taxon>
        <taxon>Tissierellia</taxon>
        <taxon>Tissierellales</taxon>
        <taxon>Peptoniphilaceae</taxon>
        <taxon>Anaerococcus</taxon>
    </lineage>
</organism>
<accession>A0A095Z8K6</accession>